<name>A0A2T7F7E2_9POAL</name>
<evidence type="ECO:0000256" key="1">
    <source>
        <dbReference type="SAM" id="MobiDB-lite"/>
    </source>
</evidence>
<feature type="region of interest" description="Disordered" evidence="1">
    <location>
        <begin position="141"/>
        <end position="172"/>
    </location>
</feature>
<keyword evidence="4" id="KW-1185">Reference proteome</keyword>
<evidence type="ECO:0000256" key="2">
    <source>
        <dbReference type="SAM" id="Phobius"/>
    </source>
</evidence>
<protein>
    <submittedName>
        <fullName evidence="3">Uncharacterized protein</fullName>
    </submittedName>
</protein>
<feature type="transmembrane region" description="Helical" evidence="2">
    <location>
        <begin position="239"/>
        <end position="265"/>
    </location>
</feature>
<dbReference type="AlphaFoldDB" id="A0A2T7F7E2"/>
<keyword evidence="2" id="KW-1133">Transmembrane helix</keyword>
<feature type="region of interest" description="Disordered" evidence="1">
    <location>
        <begin position="314"/>
        <end position="360"/>
    </location>
</feature>
<accession>A0A2T7F7E2</accession>
<proteinExistence type="predicted"/>
<feature type="compositionally biased region" description="Basic and acidic residues" evidence="1">
    <location>
        <begin position="97"/>
        <end position="118"/>
    </location>
</feature>
<feature type="compositionally biased region" description="Basic and acidic residues" evidence="1">
    <location>
        <begin position="160"/>
        <end position="172"/>
    </location>
</feature>
<evidence type="ECO:0000313" key="3">
    <source>
        <dbReference type="EMBL" id="PUZ75991.1"/>
    </source>
</evidence>
<feature type="region of interest" description="Disordered" evidence="1">
    <location>
        <begin position="23"/>
        <end position="127"/>
    </location>
</feature>
<keyword evidence="2" id="KW-0812">Transmembrane</keyword>
<evidence type="ECO:0000313" key="4">
    <source>
        <dbReference type="Proteomes" id="UP000244336"/>
    </source>
</evidence>
<dbReference type="EMBL" id="CM009749">
    <property type="protein sequence ID" value="PUZ75991.1"/>
    <property type="molecule type" value="Genomic_DNA"/>
</dbReference>
<reference evidence="3 4" key="1">
    <citation type="submission" date="2018-04" db="EMBL/GenBank/DDBJ databases">
        <title>WGS assembly of Panicum hallii var. hallii HAL2.</title>
        <authorList>
            <person name="Lovell J."/>
            <person name="Jenkins J."/>
            <person name="Lowry D."/>
            <person name="Mamidi S."/>
            <person name="Sreedasyam A."/>
            <person name="Weng X."/>
            <person name="Barry K."/>
            <person name="Bonette J."/>
            <person name="Campitelli B."/>
            <person name="Daum C."/>
            <person name="Gordon S."/>
            <person name="Gould B."/>
            <person name="Lipzen A."/>
            <person name="MacQueen A."/>
            <person name="Palacio-Mejia J."/>
            <person name="Plott C."/>
            <person name="Shakirov E."/>
            <person name="Shu S."/>
            <person name="Yoshinaga Y."/>
            <person name="Zane M."/>
            <person name="Rokhsar D."/>
            <person name="Grimwood J."/>
            <person name="Schmutz J."/>
            <person name="Juenger T."/>
        </authorList>
    </citation>
    <scope>NUCLEOTIDE SEQUENCE [LARGE SCALE GENOMIC DNA]</scope>
    <source>
        <strain evidence="4">cv. HAL2</strain>
    </source>
</reference>
<gene>
    <name evidence="3" type="ORF">GQ55_1G255000</name>
</gene>
<dbReference type="Gramene" id="PUZ75991">
    <property type="protein sequence ID" value="PUZ75991"/>
    <property type="gene ID" value="GQ55_1G255000"/>
</dbReference>
<dbReference type="Proteomes" id="UP000244336">
    <property type="component" value="Chromosome 1"/>
</dbReference>
<keyword evidence="2" id="KW-0472">Membrane</keyword>
<organism evidence="3 4">
    <name type="scientific">Panicum hallii var. hallii</name>
    <dbReference type="NCBI Taxonomy" id="1504633"/>
    <lineage>
        <taxon>Eukaryota</taxon>
        <taxon>Viridiplantae</taxon>
        <taxon>Streptophyta</taxon>
        <taxon>Embryophyta</taxon>
        <taxon>Tracheophyta</taxon>
        <taxon>Spermatophyta</taxon>
        <taxon>Magnoliopsida</taxon>
        <taxon>Liliopsida</taxon>
        <taxon>Poales</taxon>
        <taxon>Poaceae</taxon>
        <taxon>PACMAD clade</taxon>
        <taxon>Panicoideae</taxon>
        <taxon>Panicodae</taxon>
        <taxon>Paniceae</taxon>
        <taxon>Panicinae</taxon>
        <taxon>Panicum</taxon>
        <taxon>Panicum sect. Panicum</taxon>
    </lineage>
</organism>
<sequence>MKSGGTGVSLMMNGDLQVREVAVAAEELEHGEGGRRRHGGRGQQQAAARAGRERQRLLRAGAGGGEERAQLAQPRQAARVERHRREEPRRGRRRERSGREDPGPEARRRAAEGRREAVQVRGGRGGEEEVVAGRAAVVGRDGRVRRERAHGPLDGGQPRGRGERGGGREQELPRLVLHRGRRLRRRVGGRARARGGGVELGLGGGARAGEALDERHEVPRLGVDDLGRGVVDDDRLPRLLLVLVLVLLLLLLLLDDLLLLLQVVVPLRRDGRLPDLVRVLADGEPRRARALQLPAARRRAVARRRVHVCGDRRGRRRAGAGRTGLCSRGGGGAEAAGGTVQRGEEERKRRGRSKSGGVCC</sequence>
<feature type="compositionally biased region" description="Basic and acidic residues" evidence="1">
    <location>
        <begin position="78"/>
        <end position="89"/>
    </location>
</feature>